<evidence type="ECO:0000256" key="1">
    <source>
        <dbReference type="ARBA" id="ARBA00022679"/>
    </source>
</evidence>
<dbReference type="PROSITE" id="PS50011">
    <property type="entry name" value="PROTEIN_KINASE_DOM"/>
    <property type="match status" value="1"/>
</dbReference>
<evidence type="ECO:0000256" key="3">
    <source>
        <dbReference type="ARBA" id="ARBA00022777"/>
    </source>
</evidence>
<feature type="domain" description="Protein kinase" evidence="6">
    <location>
        <begin position="1"/>
        <end position="306"/>
    </location>
</feature>
<dbReference type="InterPro" id="IPR011009">
    <property type="entry name" value="Kinase-like_dom_sf"/>
</dbReference>
<dbReference type="Gene3D" id="1.10.510.10">
    <property type="entry name" value="Transferase(Phosphotransferase) domain 1"/>
    <property type="match status" value="1"/>
</dbReference>
<gene>
    <name evidence="7" type="ORF">J2S01_000621</name>
</gene>
<feature type="transmembrane region" description="Helical" evidence="5">
    <location>
        <begin position="256"/>
        <end position="278"/>
    </location>
</feature>
<sequence length="484" mass="52264">MDQEQLVNDAAQAESSNASAADGIEDNYRIVRELKNNSQGETLLVKSKDTGKFFVLKHIYGIDLAYKKLASFSDPALPQIIYANENSAAGITTVIEEYLTGTTLDEWMKQRELEPIGDELAKMIFTQLAGGMKALHDKAIMHRAISPKNIMFMGGRVKFIGLDHAAEGKNYEDVSVYKGMIGFAPPEQSVMGRTDFRSDVYSLGMTMQNFLGADYKGKYEKVLKRCLDSSPDERYSNGNQLLKAVKNAGTISPYKIAAACAAIYVLILGGIWFTNHFYDPVKDMQTKQAFAREQKAAAVEAADLQLERGMGAEAAGDGSAAVSASDGSGSFAKGKLGVSLAFPDRPQEENAGVTVVHMGKASDLSDAGGSKGGQAVSFPNNAKLVLSIKNNTDSDIKNPIVKVIPYNVDLAKIDDPPNTITSHQAKAVEYRRDINIPAGGELKFEIPLGKAVLLSPSGQDSALKVVLRSDNYADTAAKMTFAFK</sequence>
<accession>A0ABT9Y514</accession>
<evidence type="ECO:0000256" key="5">
    <source>
        <dbReference type="SAM" id="Phobius"/>
    </source>
</evidence>
<evidence type="ECO:0000256" key="4">
    <source>
        <dbReference type="ARBA" id="ARBA00022840"/>
    </source>
</evidence>
<keyword evidence="7" id="KW-0723">Serine/threonine-protein kinase</keyword>
<keyword evidence="8" id="KW-1185">Reference proteome</keyword>
<evidence type="ECO:0000313" key="7">
    <source>
        <dbReference type="EMBL" id="MDQ0202925.1"/>
    </source>
</evidence>
<evidence type="ECO:0000259" key="6">
    <source>
        <dbReference type="PROSITE" id="PS50011"/>
    </source>
</evidence>
<keyword evidence="2" id="KW-0547">Nucleotide-binding</keyword>
<keyword evidence="5" id="KW-0472">Membrane</keyword>
<organism evidence="7 8">
    <name type="scientific">Pectinatus haikarae</name>
    <dbReference type="NCBI Taxonomy" id="349096"/>
    <lineage>
        <taxon>Bacteria</taxon>
        <taxon>Bacillati</taxon>
        <taxon>Bacillota</taxon>
        <taxon>Negativicutes</taxon>
        <taxon>Selenomonadales</taxon>
        <taxon>Selenomonadaceae</taxon>
        <taxon>Pectinatus</taxon>
    </lineage>
</organism>
<keyword evidence="5" id="KW-0812">Transmembrane</keyword>
<keyword evidence="1" id="KW-0808">Transferase</keyword>
<dbReference type="Pfam" id="PF00069">
    <property type="entry name" value="Pkinase"/>
    <property type="match status" value="1"/>
</dbReference>
<protein>
    <submittedName>
        <fullName evidence="7">Serine/threonine protein kinase</fullName>
    </submittedName>
</protein>
<dbReference type="PANTHER" id="PTHR43289">
    <property type="entry name" value="MITOGEN-ACTIVATED PROTEIN KINASE KINASE KINASE 20-RELATED"/>
    <property type="match status" value="1"/>
</dbReference>
<keyword evidence="5" id="KW-1133">Transmembrane helix</keyword>
<dbReference type="InterPro" id="IPR000719">
    <property type="entry name" value="Prot_kinase_dom"/>
</dbReference>
<comment type="caution">
    <text evidence="7">The sequence shown here is derived from an EMBL/GenBank/DDBJ whole genome shotgun (WGS) entry which is preliminary data.</text>
</comment>
<proteinExistence type="predicted"/>
<keyword evidence="4" id="KW-0067">ATP-binding</keyword>
<name>A0ABT9Y514_9FIRM</name>
<dbReference type="PANTHER" id="PTHR43289:SF34">
    <property type="entry name" value="SERINE_THREONINE-PROTEIN KINASE YBDM-RELATED"/>
    <property type="match status" value="1"/>
</dbReference>
<dbReference type="SMART" id="SM00220">
    <property type="entry name" value="S_TKc"/>
    <property type="match status" value="1"/>
</dbReference>
<dbReference type="GO" id="GO:0004674">
    <property type="term" value="F:protein serine/threonine kinase activity"/>
    <property type="evidence" value="ECO:0007669"/>
    <property type="project" value="UniProtKB-KW"/>
</dbReference>
<dbReference type="EMBL" id="JAUSUE010000003">
    <property type="protein sequence ID" value="MDQ0202925.1"/>
    <property type="molecule type" value="Genomic_DNA"/>
</dbReference>
<dbReference type="RefSeq" id="WP_196605725.1">
    <property type="nucleotide sequence ID" value="NZ_CP116940.1"/>
</dbReference>
<dbReference type="SUPFAM" id="SSF56112">
    <property type="entry name" value="Protein kinase-like (PK-like)"/>
    <property type="match status" value="1"/>
</dbReference>
<dbReference type="Proteomes" id="UP001239167">
    <property type="component" value="Unassembled WGS sequence"/>
</dbReference>
<keyword evidence="3 7" id="KW-0418">Kinase</keyword>
<evidence type="ECO:0000256" key="2">
    <source>
        <dbReference type="ARBA" id="ARBA00022741"/>
    </source>
</evidence>
<reference evidence="7 8" key="1">
    <citation type="submission" date="2023-07" db="EMBL/GenBank/DDBJ databases">
        <title>Genomic Encyclopedia of Type Strains, Phase IV (KMG-IV): sequencing the most valuable type-strain genomes for metagenomic binning, comparative biology and taxonomic classification.</title>
        <authorList>
            <person name="Goeker M."/>
        </authorList>
    </citation>
    <scope>NUCLEOTIDE SEQUENCE [LARGE SCALE GENOMIC DNA]</scope>
    <source>
        <strain evidence="7 8">DSM 16980</strain>
    </source>
</reference>
<evidence type="ECO:0000313" key="8">
    <source>
        <dbReference type="Proteomes" id="UP001239167"/>
    </source>
</evidence>